<sequence>MLAHLTSAVVLLGATLAATTAATVEPLSFAISATSQNVQFAAPPDANNATQIIAFLHAASTTGVAVNGTRQVSGTFAVTGSYCKPTTARVRGILQVLVHGATYDKTLWSGLGQGARYDYRGYANAAGYHTLALDRLGHGSSPQHPDPVAVNQAQLQLEILHRVLAAVRSNRSNRSNALGRSFAKIVYVGHSLGSFLGAAIARTYPADADALVLTGYSTAFTTAAIAAQTYAPGALFSPSRFGSALPLGYVVTAVEAERSRNGGAFYGGAFDTDVARADFARQDTAGAGEFASLPGLLLGGAGGGTAADAYAGAVFVATGQLDAAFCVPTAGRTCADILQATGESFPRARAYKYYAPADTGHVLSLHYSAPATFRAVHEFLDGVL</sequence>
<dbReference type="EMBL" id="JAULSN010000002">
    <property type="protein sequence ID" value="KAK3379635.1"/>
    <property type="molecule type" value="Genomic_DNA"/>
</dbReference>
<comment type="caution">
    <text evidence="3">The sequence shown here is derived from an EMBL/GenBank/DDBJ whole genome shotgun (WGS) entry which is preliminary data.</text>
</comment>
<evidence type="ECO:0000259" key="2">
    <source>
        <dbReference type="Pfam" id="PF12697"/>
    </source>
</evidence>
<protein>
    <recommendedName>
        <fullName evidence="2">AB hydrolase-1 domain-containing protein</fullName>
    </recommendedName>
</protein>
<gene>
    <name evidence="3" type="ORF">B0T24DRAFT_695493</name>
</gene>
<dbReference type="Proteomes" id="UP001287356">
    <property type="component" value="Unassembled WGS sequence"/>
</dbReference>
<evidence type="ECO:0000313" key="3">
    <source>
        <dbReference type="EMBL" id="KAK3379635.1"/>
    </source>
</evidence>
<keyword evidence="1" id="KW-0732">Signal</keyword>
<name>A0AAE0NDS0_9PEZI</name>
<feature type="domain" description="AB hydrolase-1" evidence="2">
    <location>
        <begin position="96"/>
        <end position="374"/>
    </location>
</feature>
<dbReference type="AlphaFoldDB" id="A0AAE0NDS0"/>
<reference evidence="3" key="1">
    <citation type="journal article" date="2023" name="Mol. Phylogenet. Evol.">
        <title>Genome-scale phylogeny and comparative genomics of the fungal order Sordariales.</title>
        <authorList>
            <person name="Hensen N."/>
            <person name="Bonometti L."/>
            <person name="Westerberg I."/>
            <person name="Brannstrom I.O."/>
            <person name="Guillou S."/>
            <person name="Cros-Aarteil S."/>
            <person name="Calhoun S."/>
            <person name="Haridas S."/>
            <person name="Kuo A."/>
            <person name="Mondo S."/>
            <person name="Pangilinan J."/>
            <person name="Riley R."/>
            <person name="LaButti K."/>
            <person name="Andreopoulos B."/>
            <person name="Lipzen A."/>
            <person name="Chen C."/>
            <person name="Yan M."/>
            <person name="Daum C."/>
            <person name="Ng V."/>
            <person name="Clum A."/>
            <person name="Steindorff A."/>
            <person name="Ohm R.A."/>
            <person name="Martin F."/>
            <person name="Silar P."/>
            <person name="Natvig D.O."/>
            <person name="Lalanne C."/>
            <person name="Gautier V."/>
            <person name="Ament-Velasquez S.L."/>
            <person name="Kruys A."/>
            <person name="Hutchinson M.I."/>
            <person name="Powell A.J."/>
            <person name="Barry K."/>
            <person name="Miller A.N."/>
            <person name="Grigoriev I.V."/>
            <person name="Debuchy R."/>
            <person name="Gladieux P."/>
            <person name="Hiltunen Thoren M."/>
            <person name="Johannesson H."/>
        </authorList>
    </citation>
    <scope>NUCLEOTIDE SEQUENCE</scope>
    <source>
        <strain evidence="3">CBS 958.72</strain>
    </source>
</reference>
<dbReference type="SUPFAM" id="SSF53474">
    <property type="entry name" value="alpha/beta-Hydrolases"/>
    <property type="match status" value="1"/>
</dbReference>
<feature type="chain" id="PRO_5042048390" description="AB hydrolase-1 domain-containing protein" evidence="1">
    <location>
        <begin position="22"/>
        <end position="384"/>
    </location>
</feature>
<feature type="signal peptide" evidence="1">
    <location>
        <begin position="1"/>
        <end position="21"/>
    </location>
</feature>
<keyword evidence="4" id="KW-1185">Reference proteome</keyword>
<dbReference type="InterPro" id="IPR029058">
    <property type="entry name" value="AB_hydrolase_fold"/>
</dbReference>
<dbReference type="Gene3D" id="3.40.50.1820">
    <property type="entry name" value="alpha/beta hydrolase"/>
    <property type="match status" value="1"/>
</dbReference>
<dbReference type="Pfam" id="PF12697">
    <property type="entry name" value="Abhydrolase_6"/>
    <property type="match status" value="1"/>
</dbReference>
<organism evidence="3 4">
    <name type="scientific">Lasiosphaeria ovina</name>
    <dbReference type="NCBI Taxonomy" id="92902"/>
    <lineage>
        <taxon>Eukaryota</taxon>
        <taxon>Fungi</taxon>
        <taxon>Dikarya</taxon>
        <taxon>Ascomycota</taxon>
        <taxon>Pezizomycotina</taxon>
        <taxon>Sordariomycetes</taxon>
        <taxon>Sordariomycetidae</taxon>
        <taxon>Sordariales</taxon>
        <taxon>Lasiosphaeriaceae</taxon>
        <taxon>Lasiosphaeria</taxon>
    </lineage>
</organism>
<reference evidence="3" key="2">
    <citation type="submission" date="2023-06" db="EMBL/GenBank/DDBJ databases">
        <authorList>
            <consortium name="Lawrence Berkeley National Laboratory"/>
            <person name="Haridas S."/>
            <person name="Hensen N."/>
            <person name="Bonometti L."/>
            <person name="Westerberg I."/>
            <person name="Brannstrom I.O."/>
            <person name="Guillou S."/>
            <person name="Cros-Aarteil S."/>
            <person name="Calhoun S."/>
            <person name="Kuo A."/>
            <person name="Mondo S."/>
            <person name="Pangilinan J."/>
            <person name="Riley R."/>
            <person name="Labutti K."/>
            <person name="Andreopoulos B."/>
            <person name="Lipzen A."/>
            <person name="Chen C."/>
            <person name="Yanf M."/>
            <person name="Daum C."/>
            <person name="Ng V."/>
            <person name="Clum A."/>
            <person name="Steindorff A."/>
            <person name="Ohm R."/>
            <person name="Martin F."/>
            <person name="Silar P."/>
            <person name="Natvig D."/>
            <person name="Lalanne C."/>
            <person name="Gautier V."/>
            <person name="Ament-Velasquez S.L."/>
            <person name="Kruys A."/>
            <person name="Hutchinson M.I."/>
            <person name="Powell A.J."/>
            <person name="Barry K."/>
            <person name="Miller A.N."/>
            <person name="Grigoriev I.V."/>
            <person name="Debuchy R."/>
            <person name="Gladieux P."/>
            <person name="Thoren M.H."/>
            <person name="Johannesson H."/>
        </authorList>
    </citation>
    <scope>NUCLEOTIDE SEQUENCE</scope>
    <source>
        <strain evidence="3">CBS 958.72</strain>
    </source>
</reference>
<proteinExistence type="predicted"/>
<dbReference type="InterPro" id="IPR000073">
    <property type="entry name" value="AB_hydrolase_1"/>
</dbReference>
<evidence type="ECO:0000313" key="4">
    <source>
        <dbReference type="Proteomes" id="UP001287356"/>
    </source>
</evidence>
<accession>A0AAE0NDS0</accession>
<evidence type="ECO:0000256" key="1">
    <source>
        <dbReference type="SAM" id="SignalP"/>
    </source>
</evidence>